<dbReference type="RefSeq" id="WP_156612429.1">
    <property type="nucleotide sequence ID" value="NZ_LWQT01000028.1"/>
</dbReference>
<dbReference type="GO" id="GO:0016757">
    <property type="term" value="F:glycosyltransferase activity"/>
    <property type="evidence" value="ECO:0007669"/>
    <property type="project" value="UniProtKB-KW"/>
</dbReference>
<dbReference type="Proteomes" id="UP000078428">
    <property type="component" value="Unassembled WGS sequence"/>
</dbReference>
<evidence type="ECO:0000256" key="3">
    <source>
        <dbReference type="ARBA" id="ARBA00022679"/>
    </source>
</evidence>
<proteinExistence type="predicted"/>
<keyword evidence="5" id="KW-1185">Reference proteome</keyword>
<dbReference type="STRING" id="1285242.A6A04_12210"/>
<comment type="caution">
    <text evidence="4">The sequence shown here is derived from an EMBL/GenBank/DDBJ whole genome shotgun (WGS) entry which is preliminary data.</text>
</comment>
<evidence type="ECO:0000313" key="5">
    <source>
        <dbReference type="Proteomes" id="UP000078428"/>
    </source>
</evidence>
<organism evidence="4 5">
    <name type="scientific">Paramagnetospirillum marisnigri</name>
    <dbReference type="NCBI Taxonomy" id="1285242"/>
    <lineage>
        <taxon>Bacteria</taxon>
        <taxon>Pseudomonadati</taxon>
        <taxon>Pseudomonadota</taxon>
        <taxon>Alphaproteobacteria</taxon>
        <taxon>Rhodospirillales</taxon>
        <taxon>Magnetospirillaceae</taxon>
        <taxon>Paramagnetospirillum</taxon>
    </lineage>
</organism>
<keyword evidence="2" id="KW-0328">Glycosyltransferase</keyword>
<evidence type="ECO:0000256" key="1">
    <source>
        <dbReference type="ARBA" id="ARBA00004922"/>
    </source>
</evidence>
<dbReference type="EMBL" id="LWQT01000028">
    <property type="protein sequence ID" value="OAN54681.1"/>
    <property type="molecule type" value="Genomic_DNA"/>
</dbReference>
<dbReference type="PANTHER" id="PTHR44835">
    <property type="entry name" value="UDP-N-ACETYLGLUCOSAMINE--PEPTIDE N-ACETYLGLUCOSAMINYLTRANSFERASE SPINDLY-RELATED"/>
    <property type="match status" value="1"/>
</dbReference>
<dbReference type="OrthoDB" id="146908at2"/>
<name>A0A178MW25_9PROT</name>
<dbReference type="InterPro" id="IPR051939">
    <property type="entry name" value="Glycosyltr_41/O-GlcNAc_trsf"/>
</dbReference>
<dbReference type="Gene3D" id="3.40.50.2000">
    <property type="entry name" value="Glycogen Phosphorylase B"/>
    <property type="match status" value="1"/>
</dbReference>
<dbReference type="Gene3D" id="3.40.50.11380">
    <property type="match status" value="1"/>
</dbReference>
<protein>
    <recommendedName>
        <fullName evidence="6">O-GlcNAc transferase C-terminal domain-containing protein</fullName>
    </recommendedName>
</protein>
<dbReference type="AlphaFoldDB" id="A0A178MW25"/>
<sequence>MPRSPAVDTPLLHYARLLAEGDHRALSLLLLDALDGLANHDCDGGDEESLARLDRLFLALAHVLATPEFVISDRDLALRWIFHARTIASLAAASSFGSTDAVLRIVLAQPDNLVKVLALYSCANSQAIDIGPVFDSNPDLASLWRLSILGGDYASLTVGRSADAVADHLAALDDPRMLGVPGLLVRPFFFVTYAAPPVEAKVKAAVNRLIRPMAVQAMTDLPPRPRPDPDHVAVISSLWASDHAVYRTNARFVASLAGRFKLTLVTSANPGIETVGFDRVIRLDPQQGLTPLADLDAMTAFFPDVGMGEDSILLANCRLARIQIMSCGHPVSTFGSEMDYFLSGDEVDNDDTARRFYSERLLLIPGRGVEANTIPRPRQFVDKAEDGPLRIALPWSMPKLNRRTLDSLRRIADASPRPVEFHLFAGAGMNGLALPILRKGLEAILGPGRTVLYPFLTQDAYWEILASMHLVADSFPFGGFNTVVDALHFGVPMVVFEGERAFSRYGAHLMRGLGLGELVVTDHDAYVALLLNLAANGSLRRQWEERIRAIDLDAAIQAEDNARHFRTAVEYLIAHHDDTRSDQWRPPIRIGR</sequence>
<evidence type="ECO:0000313" key="4">
    <source>
        <dbReference type="EMBL" id="OAN54681.1"/>
    </source>
</evidence>
<gene>
    <name evidence="4" type="ORF">A6A04_12210</name>
</gene>
<evidence type="ECO:0000256" key="2">
    <source>
        <dbReference type="ARBA" id="ARBA00022676"/>
    </source>
</evidence>
<evidence type="ECO:0008006" key="6">
    <source>
        <dbReference type="Google" id="ProtNLM"/>
    </source>
</evidence>
<comment type="pathway">
    <text evidence="1">Protein modification; protein glycosylation.</text>
</comment>
<reference evidence="4 5" key="1">
    <citation type="submission" date="2016-04" db="EMBL/GenBank/DDBJ databases">
        <title>Draft genome sequence of freshwater magnetotactic bacteria Magnetospirillum marisnigri SP-1 and Magnetospirillum moscoviense BB-1.</title>
        <authorList>
            <person name="Koziaeva V."/>
            <person name="Dziuba M.V."/>
            <person name="Ivanov T.M."/>
            <person name="Kuznetsov B."/>
            <person name="Grouzdev D.S."/>
        </authorList>
    </citation>
    <scope>NUCLEOTIDE SEQUENCE [LARGE SCALE GENOMIC DNA]</scope>
    <source>
        <strain evidence="4 5">SP-1</strain>
    </source>
</reference>
<accession>A0A178MW25</accession>
<dbReference type="PANTHER" id="PTHR44835:SF1">
    <property type="entry name" value="PROTEIN O-GLCNAC TRANSFERASE"/>
    <property type="match status" value="1"/>
</dbReference>
<keyword evidence="3" id="KW-0808">Transferase</keyword>